<keyword evidence="3" id="KW-1185">Reference proteome</keyword>
<feature type="region of interest" description="Disordered" evidence="1">
    <location>
        <begin position="56"/>
        <end position="103"/>
    </location>
</feature>
<feature type="compositionally biased region" description="Polar residues" evidence="1">
    <location>
        <begin position="18"/>
        <end position="37"/>
    </location>
</feature>
<organism evidence="2 3">
    <name type="scientific">Litomosoides sigmodontis</name>
    <name type="common">Filarial nematode worm</name>
    <dbReference type="NCBI Taxonomy" id="42156"/>
    <lineage>
        <taxon>Eukaryota</taxon>
        <taxon>Metazoa</taxon>
        <taxon>Ecdysozoa</taxon>
        <taxon>Nematoda</taxon>
        <taxon>Chromadorea</taxon>
        <taxon>Rhabditida</taxon>
        <taxon>Spirurina</taxon>
        <taxon>Spiruromorpha</taxon>
        <taxon>Filarioidea</taxon>
        <taxon>Onchocercidae</taxon>
        <taxon>Litomosoides</taxon>
    </lineage>
</organism>
<dbReference type="EMBL" id="UYRX01000222">
    <property type="protein sequence ID" value="VDK77852.1"/>
    <property type="molecule type" value="Genomic_DNA"/>
</dbReference>
<proteinExistence type="predicted"/>
<dbReference type="Proteomes" id="UP000277928">
    <property type="component" value="Unassembled WGS sequence"/>
</dbReference>
<accession>A0A3P6SPS1</accession>
<sequence>MTRSEKQRRTGTVALLRSNSISREPTTTYTSLRNGKSPQPRDAYIPNLETPIMQSSMHSQPVTYVQQPPPMYATQPGDPQSHRQLTSYPRQEASGSAHSHQSYATWKGATNGLQQNLMREQRTFSFHTSV</sequence>
<gene>
    <name evidence="2" type="ORF">NLS_LOCUS3829</name>
</gene>
<name>A0A3P6SPS1_LITSI</name>
<dbReference type="OrthoDB" id="5858359at2759"/>
<feature type="compositionally biased region" description="Polar residues" evidence="1">
    <location>
        <begin position="56"/>
        <end position="66"/>
    </location>
</feature>
<evidence type="ECO:0000313" key="3">
    <source>
        <dbReference type="Proteomes" id="UP000277928"/>
    </source>
</evidence>
<feature type="region of interest" description="Disordered" evidence="1">
    <location>
        <begin position="18"/>
        <end position="43"/>
    </location>
</feature>
<dbReference type="AlphaFoldDB" id="A0A3P6SPS1"/>
<evidence type="ECO:0000256" key="1">
    <source>
        <dbReference type="SAM" id="MobiDB-lite"/>
    </source>
</evidence>
<reference evidence="2 3" key="1">
    <citation type="submission" date="2018-08" db="EMBL/GenBank/DDBJ databases">
        <authorList>
            <person name="Laetsch R D."/>
            <person name="Stevens L."/>
            <person name="Kumar S."/>
            <person name="Blaxter L. M."/>
        </authorList>
    </citation>
    <scope>NUCLEOTIDE SEQUENCE [LARGE SCALE GENOMIC DNA]</scope>
</reference>
<protein>
    <submittedName>
        <fullName evidence="2">Uncharacterized protein</fullName>
    </submittedName>
</protein>
<dbReference type="OMA" id="VAKQICI"/>
<feature type="compositionally biased region" description="Polar residues" evidence="1">
    <location>
        <begin position="82"/>
        <end position="103"/>
    </location>
</feature>
<evidence type="ECO:0000313" key="2">
    <source>
        <dbReference type="EMBL" id="VDK77852.1"/>
    </source>
</evidence>